<organism evidence="1 6">
    <name type="scientific">Mycobacteroides salmoniphilum</name>
    <dbReference type="NCBI Taxonomy" id="404941"/>
    <lineage>
        <taxon>Bacteria</taxon>
        <taxon>Bacillati</taxon>
        <taxon>Actinomycetota</taxon>
        <taxon>Actinomycetes</taxon>
        <taxon>Mycobacteriales</taxon>
        <taxon>Mycobacteriaceae</taxon>
        <taxon>Mycobacteroides</taxon>
    </lineage>
</organism>
<evidence type="ECO:0000313" key="2">
    <source>
        <dbReference type="EMBL" id="TEA04927.1"/>
    </source>
</evidence>
<dbReference type="RefSeq" id="WP_078361391.1">
    <property type="nucleotide sequence ID" value="NZ_PECK01000003.1"/>
</dbReference>
<name>A0A4R8SG83_9MYCO</name>
<dbReference type="AlphaFoldDB" id="A0A4R8SG83"/>
<accession>A0A4R8SG83</accession>
<evidence type="ECO:0000313" key="6">
    <source>
        <dbReference type="Proteomes" id="UP000295685"/>
    </source>
</evidence>
<dbReference type="EMBL" id="PECL01000006">
    <property type="protein sequence ID" value="TEA08392.1"/>
    <property type="molecule type" value="Genomic_DNA"/>
</dbReference>
<proteinExistence type="predicted"/>
<gene>
    <name evidence="2" type="ORF">CCUG60883_02223</name>
    <name evidence="3" type="ORF">CCUG60884_00873</name>
    <name evidence="1" type="ORF">CCUG60885_01964</name>
</gene>
<reference evidence="4 5" key="1">
    <citation type="journal article" date="2019" name="Sci. Rep.">
        <title>Extended insight into the Mycobacterium chelonae-abscessus complex through whole genome sequencing of Mycobacterium salmoniphilum outbreak and Mycobacterium salmoniphilum-like strains.</title>
        <authorList>
            <person name="Behra P.R.K."/>
            <person name="Das S."/>
            <person name="Pettersson B.M.F."/>
            <person name="Shirreff L."/>
            <person name="DuCote T."/>
            <person name="Jacobsson K.G."/>
            <person name="Ennis D.G."/>
            <person name="Kirsebom L.A."/>
        </authorList>
    </citation>
    <scope>NUCLEOTIDE SEQUENCE [LARGE SCALE GENOMIC DNA]</scope>
    <source>
        <strain evidence="2 5">CCUG 60883</strain>
        <strain evidence="3 4">CCUG 60884</strain>
        <strain evidence="1 6">CCUG 60885</strain>
    </source>
</reference>
<comment type="caution">
    <text evidence="1">The sequence shown here is derived from an EMBL/GenBank/DDBJ whole genome shotgun (WGS) entry which is preliminary data.</text>
</comment>
<evidence type="ECO:0000313" key="3">
    <source>
        <dbReference type="EMBL" id="TEA08392.1"/>
    </source>
</evidence>
<protein>
    <submittedName>
        <fullName evidence="1">Uncharacterized protein</fullName>
    </submittedName>
</protein>
<dbReference type="EMBL" id="PECM01000008">
    <property type="protein sequence ID" value="TEA04927.1"/>
    <property type="molecule type" value="Genomic_DNA"/>
</dbReference>
<evidence type="ECO:0000313" key="5">
    <source>
        <dbReference type="Proteomes" id="UP000294844"/>
    </source>
</evidence>
<dbReference type="Proteomes" id="UP000294604">
    <property type="component" value="Unassembled WGS sequence"/>
</dbReference>
<dbReference type="Proteomes" id="UP000295685">
    <property type="component" value="Unassembled WGS sequence"/>
</dbReference>
<sequence>MVARSIPLQGSVTAGTLVQASALIDSKLLASGGLQRIPDIVSARHLLDAISHSDKNIGDLYVVGL</sequence>
<dbReference type="STRING" id="404941.GCA_002013645_00418"/>
<keyword evidence="5" id="KW-1185">Reference proteome</keyword>
<dbReference type="OrthoDB" id="4763730at2"/>
<dbReference type="EMBL" id="PECK01000003">
    <property type="protein sequence ID" value="TDZ95830.1"/>
    <property type="molecule type" value="Genomic_DNA"/>
</dbReference>
<evidence type="ECO:0000313" key="1">
    <source>
        <dbReference type="EMBL" id="TDZ95830.1"/>
    </source>
</evidence>
<dbReference type="Proteomes" id="UP000294844">
    <property type="component" value="Unassembled WGS sequence"/>
</dbReference>
<evidence type="ECO:0000313" key="4">
    <source>
        <dbReference type="Proteomes" id="UP000294604"/>
    </source>
</evidence>